<comment type="similarity">
    <text evidence="1">Belongs to the peptidase S49 family.</text>
</comment>
<keyword evidence="4" id="KW-0720">Serine protease</keyword>
<keyword evidence="5" id="KW-0472">Membrane</keyword>
<dbReference type="SUPFAM" id="SSF52096">
    <property type="entry name" value="ClpP/crotonase"/>
    <property type="match status" value="1"/>
</dbReference>
<evidence type="ECO:0000256" key="1">
    <source>
        <dbReference type="ARBA" id="ARBA00008683"/>
    </source>
</evidence>
<dbReference type="GO" id="GO:0006508">
    <property type="term" value="P:proteolysis"/>
    <property type="evidence" value="ECO:0007669"/>
    <property type="project" value="UniProtKB-KW"/>
</dbReference>
<dbReference type="PANTHER" id="PTHR42987:SF6">
    <property type="entry name" value="PROTEINASE IV"/>
    <property type="match status" value="1"/>
</dbReference>
<name>A0A0H4T767_9BACT</name>
<dbReference type="InterPro" id="IPR029045">
    <property type="entry name" value="ClpP/crotonase-like_dom_sf"/>
</dbReference>
<dbReference type="PANTHER" id="PTHR42987">
    <property type="entry name" value="PEPTIDASE S49"/>
    <property type="match status" value="1"/>
</dbReference>
<keyword evidence="5" id="KW-0812">Transmembrane</keyword>
<feature type="domain" description="Peptidase S49" evidence="6">
    <location>
        <begin position="106"/>
        <end position="241"/>
    </location>
</feature>
<accession>A0A0H4T767</accession>
<dbReference type="InterPro" id="IPR047272">
    <property type="entry name" value="S49_SppA_C"/>
</dbReference>
<dbReference type="CDD" id="cd07023">
    <property type="entry name" value="S49_Sppa_N_C"/>
    <property type="match status" value="1"/>
</dbReference>
<dbReference type="AlphaFoldDB" id="A0A0H4T767"/>
<dbReference type="Gene3D" id="6.20.330.10">
    <property type="match status" value="1"/>
</dbReference>
<feature type="transmembrane region" description="Helical" evidence="5">
    <location>
        <begin position="20"/>
        <end position="42"/>
    </location>
</feature>
<sequence>MSPPTDYFVDRRRLRRKLGWWRLAALIALGLAGFVAVVRLGGADSADKLTPHIARLELQGVITGDDDTIDMIKKIGESSQTKALLLEIESPGGTTTGSERLYEELRRVGAYIAALAADTIVARGNSLVGSIGVLFQYPNVSKLLNNWGVEVETIKSSPLKAAPNGLEPTSPEAREAVASLVADSYAWFKNLVRERRNLDEAELAKVSDGRVFTARQGVPLKLVDLIGGQREAIDWLVANKGIAKDMPVREWKKKSSLERLGLLGAAAGVARVAGLEAIAGFLEKSILLEICTSATSRRSSARFLTRSPLRWRGAIASNCGASALFRSRSAMRAPAATRARARRFRCSKRACRSSKPVKRCASASMRIIRAEAI</sequence>
<dbReference type="InterPro" id="IPR002142">
    <property type="entry name" value="Peptidase_S49"/>
</dbReference>
<dbReference type="Pfam" id="PF01343">
    <property type="entry name" value="Peptidase_S49"/>
    <property type="match status" value="1"/>
</dbReference>
<organism evidence="7">
    <name type="scientific">uncultured bacterium Rifle_16ft_4_minimus_38450</name>
    <dbReference type="NCBI Taxonomy" id="1665158"/>
    <lineage>
        <taxon>Bacteria</taxon>
        <taxon>environmental samples</taxon>
    </lineage>
</organism>
<proteinExistence type="inferred from homology"/>
<dbReference type="EMBL" id="KT007019">
    <property type="protein sequence ID" value="AKQ03688.1"/>
    <property type="molecule type" value="Genomic_DNA"/>
</dbReference>
<dbReference type="Gene3D" id="3.90.226.10">
    <property type="entry name" value="2-enoyl-CoA Hydratase, Chain A, domain 1"/>
    <property type="match status" value="1"/>
</dbReference>
<reference evidence="7" key="1">
    <citation type="journal article" date="2015" name="ISME J.">
        <title>Aquifer environment selects for microbial species cohorts in sediment and groundwater.</title>
        <authorList>
            <person name="Hug L.A."/>
            <person name="Thomas B.C."/>
            <person name="Brown C.T."/>
            <person name="Frischkorn K.R."/>
            <person name="Williams K.H."/>
            <person name="Tringe S.G."/>
            <person name="Banfield J.F."/>
        </authorList>
    </citation>
    <scope>NUCLEOTIDE SEQUENCE</scope>
</reference>
<evidence type="ECO:0000256" key="5">
    <source>
        <dbReference type="SAM" id="Phobius"/>
    </source>
</evidence>
<protein>
    <submittedName>
        <fullName evidence="7">Signal peptide peptidase SppA</fullName>
    </submittedName>
</protein>
<keyword evidence="3" id="KW-0378">Hydrolase</keyword>
<keyword evidence="5" id="KW-1133">Transmembrane helix</keyword>
<evidence type="ECO:0000256" key="2">
    <source>
        <dbReference type="ARBA" id="ARBA00022670"/>
    </source>
</evidence>
<evidence type="ECO:0000259" key="6">
    <source>
        <dbReference type="Pfam" id="PF01343"/>
    </source>
</evidence>
<evidence type="ECO:0000313" key="7">
    <source>
        <dbReference type="EMBL" id="AKQ03688.1"/>
    </source>
</evidence>
<dbReference type="GO" id="GO:0008236">
    <property type="term" value="F:serine-type peptidase activity"/>
    <property type="evidence" value="ECO:0007669"/>
    <property type="project" value="UniProtKB-KW"/>
</dbReference>
<keyword evidence="2" id="KW-0645">Protease</keyword>
<evidence type="ECO:0000256" key="4">
    <source>
        <dbReference type="ARBA" id="ARBA00022825"/>
    </source>
</evidence>
<evidence type="ECO:0000256" key="3">
    <source>
        <dbReference type="ARBA" id="ARBA00022801"/>
    </source>
</evidence>